<comment type="caution">
    <text evidence="11">The sequence shown here is derived from an EMBL/GenBank/DDBJ whole genome shotgun (WGS) entry which is preliminary data.</text>
</comment>
<dbReference type="EC" id="2.3.1.-" evidence="10"/>
<organism evidence="11 12">
    <name type="scientific">Modicella reniformis</name>
    <dbReference type="NCBI Taxonomy" id="1440133"/>
    <lineage>
        <taxon>Eukaryota</taxon>
        <taxon>Fungi</taxon>
        <taxon>Fungi incertae sedis</taxon>
        <taxon>Mucoromycota</taxon>
        <taxon>Mortierellomycotina</taxon>
        <taxon>Mortierellomycetes</taxon>
        <taxon>Mortierellales</taxon>
        <taxon>Mortierellaceae</taxon>
        <taxon>Modicella</taxon>
    </lineage>
</organism>
<keyword evidence="5 10" id="KW-0276">Fatty acid metabolism</keyword>
<dbReference type="OrthoDB" id="10259681at2759"/>
<feature type="transmembrane region" description="Helical" evidence="10">
    <location>
        <begin position="270"/>
        <end position="294"/>
    </location>
</feature>
<comment type="subcellular location">
    <subcellularLocation>
        <location evidence="1">Membrane</location>
        <topology evidence="1">Multi-pass membrane protein</topology>
    </subcellularLocation>
</comment>
<evidence type="ECO:0000256" key="6">
    <source>
        <dbReference type="ARBA" id="ARBA00022989"/>
    </source>
</evidence>
<keyword evidence="6 10" id="KW-1133">Transmembrane helix</keyword>
<dbReference type="EMBL" id="JAAAHW010003127">
    <property type="protein sequence ID" value="KAF9988419.1"/>
    <property type="molecule type" value="Genomic_DNA"/>
</dbReference>
<dbReference type="PANTHER" id="PTHR11157:SF126">
    <property type="entry name" value="ELONGATION OF VERY LONG CHAIN FATTY ACIDS PROTEIN"/>
    <property type="match status" value="1"/>
</dbReference>
<keyword evidence="4 10" id="KW-0812">Transmembrane</keyword>
<comment type="similarity">
    <text evidence="10">Belongs to the ELO family.</text>
</comment>
<evidence type="ECO:0000256" key="4">
    <source>
        <dbReference type="ARBA" id="ARBA00022692"/>
    </source>
</evidence>
<dbReference type="PROSITE" id="PS01188">
    <property type="entry name" value="ELO"/>
    <property type="match status" value="1"/>
</dbReference>
<evidence type="ECO:0000313" key="12">
    <source>
        <dbReference type="Proteomes" id="UP000749646"/>
    </source>
</evidence>
<dbReference type="GO" id="GO:0030148">
    <property type="term" value="P:sphingolipid biosynthetic process"/>
    <property type="evidence" value="ECO:0007669"/>
    <property type="project" value="TreeGrafter"/>
</dbReference>
<evidence type="ECO:0000256" key="1">
    <source>
        <dbReference type="ARBA" id="ARBA00004141"/>
    </source>
</evidence>
<feature type="transmembrane region" description="Helical" evidence="10">
    <location>
        <begin position="238"/>
        <end position="258"/>
    </location>
</feature>
<dbReference type="PANTHER" id="PTHR11157">
    <property type="entry name" value="FATTY ACID ACYL TRANSFERASE-RELATED"/>
    <property type="match status" value="1"/>
</dbReference>
<name>A0A9P6MBU9_9FUNG</name>
<dbReference type="AlphaFoldDB" id="A0A9P6MBU9"/>
<keyword evidence="12" id="KW-1185">Reference proteome</keyword>
<keyword evidence="3 10" id="KW-0808">Transferase</keyword>
<feature type="transmembrane region" description="Helical" evidence="10">
    <location>
        <begin position="184"/>
        <end position="201"/>
    </location>
</feature>
<proteinExistence type="inferred from homology"/>
<feature type="transmembrane region" description="Helical" evidence="10">
    <location>
        <begin position="207"/>
        <end position="226"/>
    </location>
</feature>
<keyword evidence="9 10" id="KW-0275">Fatty acid biosynthesis</keyword>
<protein>
    <recommendedName>
        <fullName evidence="10">Elongation of fatty acids protein</fullName>
        <ecNumber evidence="10">2.3.1.-</ecNumber>
    </recommendedName>
</protein>
<keyword evidence="8 10" id="KW-0472">Membrane</keyword>
<comment type="catalytic activity">
    <reaction evidence="10">
        <text>an acyl-CoA + malonyl-CoA + H(+) = a 3-oxoacyl-CoA + CO2 + CoA</text>
        <dbReference type="Rhea" id="RHEA:50252"/>
        <dbReference type="ChEBI" id="CHEBI:15378"/>
        <dbReference type="ChEBI" id="CHEBI:16526"/>
        <dbReference type="ChEBI" id="CHEBI:57287"/>
        <dbReference type="ChEBI" id="CHEBI:57384"/>
        <dbReference type="ChEBI" id="CHEBI:58342"/>
        <dbReference type="ChEBI" id="CHEBI:90726"/>
    </reaction>
    <physiologicalReaction direction="left-to-right" evidence="10">
        <dbReference type="Rhea" id="RHEA:50253"/>
    </physiologicalReaction>
</comment>
<keyword evidence="2 10" id="KW-0444">Lipid biosynthesis</keyword>
<dbReference type="GO" id="GO:0034626">
    <property type="term" value="P:fatty acid elongation, polyunsaturated fatty acid"/>
    <property type="evidence" value="ECO:0007669"/>
    <property type="project" value="TreeGrafter"/>
</dbReference>
<evidence type="ECO:0000256" key="5">
    <source>
        <dbReference type="ARBA" id="ARBA00022832"/>
    </source>
</evidence>
<evidence type="ECO:0000256" key="10">
    <source>
        <dbReference type="RuleBase" id="RU361115"/>
    </source>
</evidence>
<feature type="transmembrane region" description="Helical" evidence="10">
    <location>
        <begin position="74"/>
        <end position="93"/>
    </location>
</feature>
<accession>A0A9P6MBU9</accession>
<dbReference type="Pfam" id="PF01151">
    <property type="entry name" value="ELO"/>
    <property type="match status" value="1"/>
</dbReference>
<dbReference type="GO" id="GO:0009922">
    <property type="term" value="F:fatty acid elongase activity"/>
    <property type="evidence" value="ECO:0007669"/>
    <property type="project" value="InterPro"/>
</dbReference>
<dbReference type="Proteomes" id="UP000749646">
    <property type="component" value="Unassembled WGS sequence"/>
</dbReference>
<dbReference type="GO" id="GO:0034625">
    <property type="term" value="P:fatty acid elongation, monounsaturated fatty acid"/>
    <property type="evidence" value="ECO:0007669"/>
    <property type="project" value="TreeGrafter"/>
</dbReference>
<evidence type="ECO:0000256" key="9">
    <source>
        <dbReference type="ARBA" id="ARBA00023160"/>
    </source>
</evidence>
<dbReference type="GO" id="GO:0005789">
    <property type="term" value="C:endoplasmic reticulum membrane"/>
    <property type="evidence" value="ECO:0007669"/>
    <property type="project" value="TreeGrafter"/>
</dbReference>
<dbReference type="InterPro" id="IPR030457">
    <property type="entry name" value="ELO_CS"/>
</dbReference>
<evidence type="ECO:0000256" key="7">
    <source>
        <dbReference type="ARBA" id="ARBA00023098"/>
    </source>
</evidence>
<evidence type="ECO:0000256" key="8">
    <source>
        <dbReference type="ARBA" id="ARBA00023136"/>
    </source>
</evidence>
<evidence type="ECO:0000256" key="2">
    <source>
        <dbReference type="ARBA" id="ARBA00022516"/>
    </source>
</evidence>
<evidence type="ECO:0000313" key="11">
    <source>
        <dbReference type="EMBL" id="KAF9988419.1"/>
    </source>
</evidence>
<dbReference type="GO" id="GO:0019367">
    <property type="term" value="P:fatty acid elongation, saturated fatty acid"/>
    <property type="evidence" value="ECO:0007669"/>
    <property type="project" value="TreeGrafter"/>
</dbReference>
<sequence>MASATQLPFKLPQDYFIDLARTFGVHAAPYVDPLEAAISAQLEKYLPDLVHHYRGFLVAVESPLASELPLMNPFHVLLIASGYLVAVFLGIQIMKNFDRFEVKTFSLLHNFCLVTISAYMCGGVLYEAYQANYGLFENLADHTIKGLPMAKMVWLFYFSKTMEFVDTMIMVVKKNNRQISFLHVYHHCSIFTIWWLVTFVAPNGEAYFSAALNSFIHVIMYGYYFLSALGFKQVAFIKFYITRSQMTQFCMMMIQASWDMYSMKVLGRPGYPFFVTALLWVYMWTMLGLFYNFYRKNAKLAKDAKMAKLAEAVKEKERKLQ</sequence>
<keyword evidence="7 10" id="KW-0443">Lipid metabolism</keyword>
<reference evidence="11" key="1">
    <citation type="journal article" date="2020" name="Fungal Divers.">
        <title>Resolving the Mortierellaceae phylogeny through synthesis of multi-gene phylogenetics and phylogenomics.</title>
        <authorList>
            <person name="Vandepol N."/>
            <person name="Liber J."/>
            <person name="Desiro A."/>
            <person name="Na H."/>
            <person name="Kennedy M."/>
            <person name="Barry K."/>
            <person name="Grigoriev I.V."/>
            <person name="Miller A.N."/>
            <person name="O'Donnell K."/>
            <person name="Stajich J.E."/>
            <person name="Bonito G."/>
        </authorList>
    </citation>
    <scope>NUCLEOTIDE SEQUENCE</scope>
    <source>
        <strain evidence="11">MES-2147</strain>
    </source>
</reference>
<dbReference type="GO" id="GO:0042761">
    <property type="term" value="P:very long-chain fatty acid biosynthetic process"/>
    <property type="evidence" value="ECO:0007669"/>
    <property type="project" value="TreeGrafter"/>
</dbReference>
<evidence type="ECO:0000256" key="3">
    <source>
        <dbReference type="ARBA" id="ARBA00022679"/>
    </source>
</evidence>
<gene>
    <name evidence="11" type="ORF">BGZ65_004731</name>
</gene>
<feature type="transmembrane region" description="Helical" evidence="10">
    <location>
        <begin position="105"/>
        <end position="126"/>
    </location>
</feature>
<dbReference type="InterPro" id="IPR002076">
    <property type="entry name" value="ELO_fam"/>
</dbReference>